<evidence type="ECO:0000256" key="4">
    <source>
        <dbReference type="SAM" id="MobiDB-lite"/>
    </source>
</evidence>
<feature type="region of interest" description="Disordered" evidence="4">
    <location>
        <begin position="67"/>
        <end position="93"/>
    </location>
</feature>
<evidence type="ECO:0000313" key="6">
    <source>
        <dbReference type="Proteomes" id="UP000887540"/>
    </source>
</evidence>
<comment type="subunit">
    <text evidence="1">Self-associates forming complexes of several hundred monomers.</text>
</comment>
<reference evidence="7" key="1">
    <citation type="submission" date="2022-11" db="UniProtKB">
        <authorList>
            <consortium name="WormBaseParasite"/>
        </authorList>
    </citation>
    <scope>IDENTIFICATION</scope>
</reference>
<sequence length="240" mass="27127">MVFTKTMTTRLAELVRDNHNSLFPKSREKSAVARQTNAWQLVTDTLNKENPDNTHTVTQIQTKWKNLKSESKTQTVAGKKHANGTGGGPPMSQPDGAVAVVQAIYSNSHSFNGIPNAIETPMDYQHLYEEEELNSSFLSKGTNQPPKTLVGSSVSFVKQNSFESYEEIEENMKASSFQKNEPLSNRHRRRSMADLQREVLEKELENAKCQTTLYDKLEGVLEKFDQVLSKSNEFLDKLNK</sequence>
<evidence type="ECO:0000256" key="1">
    <source>
        <dbReference type="ARBA" id="ARBA00011764"/>
    </source>
</evidence>
<dbReference type="InterPro" id="IPR028002">
    <property type="entry name" value="Myb_DNA-bind_5"/>
</dbReference>
<feature type="domain" description="Myb/SANT-like DNA-binding" evidence="5">
    <location>
        <begin position="3"/>
        <end position="73"/>
    </location>
</feature>
<evidence type="ECO:0000256" key="2">
    <source>
        <dbReference type="ARBA" id="ARBA00016807"/>
    </source>
</evidence>
<evidence type="ECO:0000256" key="3">
    <source>
        <dbReference type="ARBA" id="ARBA00025466"/>
    </source>
</evidence>
<accession>A0A914DXP8</accession>
<protein>
    <recommendedName>
        <fullName evidence="2">Regulatory protein zeste</fullName>
    </recommendedName>
</protein>
<evidence type="ECO:0000259" key="5">
    <source>
        <dbReference type="Pfam" id="PF13873"/>
    </source>
</evidence>
<evidence type="ECO:0000313" key="7">
    <source>
        <dbReference type="WBParaSite" id="ACRNAN_scaffold4495.g21117.t1"/>
    </source>
</evidence>
<dbReference type="Pfam" id="PF13873">
    <property type="entry name" value="Myb_DNA-bind_5"/>
    <property type="match status" value="1"/>
</dbReference>
<keyword evidence="6" id="KW-1185">Reference proteome</keyword>
<dbReference type="Proteomes" id="UP000887540">
    <property type="component" value="Unplaced"/>
</dbReference>
<name>A0A914DXP8_9BILA</name>
<dbReference type="WBParaSite" id="ACRNAN_scaffold4495.g21117.t1">
    <property type="protein sequence ID" value="ACRNAN_scaffold4495.g21117.t1"/>
    <property type="gene ID" value="ACRNAN_scaffold4495.g21117"/>
</dbReference>
<organism evidence="6 7">
    <name type="scientific">Acrobeloides nanus</name>
    <dbReference type="NCBI Taxonomy" id="290746"/>
    <lineage>
        <taxon>Eukaryota</taxon>
        <taxon>Metazoa</taxon>
        <taxon>Ecdysozoa</taxon>
        <taxon>Nematoda</taxon>
        <taxon>Chromadorea</taxon>
        <taxon>Rhabditida</taxon>
        <taxon>Tylenchina</taxon>
        <taxon>Cephalobomorpha</taxon>
        <taxon>Cephaloboidea</taxon>
        <taxon>Cephalobidae</taxon>
        <taxon>Acrobeloides</taxon>
    </lineage>
</organism>
<proteinExistence type="predicted"/>
<dbReference type="AlphaFoldDB" id="A0A914DXP8"/>
<comment type="function">
    <text evidence="3">Involved in transvection phenomena (= synapsis-dependent gene expression), where the synaptic pairing of chromosomes carrying genes with which zeste interacts influences the expression of these genes. Zeste binds to DNA and stimulates transcription from a nearby promoter.</text>
</comment>